<dbReference type="InterPro" id="IPR011050">
    <property type="entry name" value="Pectin_lyase_fold/virulence"/>
</dbReference>
<dbReference type="Pfam" id="PF05048">
    <property type="entry name" value="NosD"/>
    <property type="match status" value="1"/>
</dbReference>
<dbReference type="InterPro" id="IPR012334">
    <property type="entry name" value="Pectin_lyas_fold"/>
</dbReference>
<evidence type="ECO:0008006" key="6">
    <source>
        <dbReference type="Google" id="ProtNLM"/>
    </source>
</evidence>
<feature type="signal peptide" evidence="1">
    <location>
        <begin position="1"/>
        <end position="24"/>
    </location>
</feature>
<evidence type="ECO:0000259" key="2">
    <source>
        <dbReference type="Pfam" id="PF05048"/>
    </source>
</evidence>
<accession>A0ABQ4DQ62</accession>
<evidence type="ECO:0000313" key="5">
    <source>
        <dbReference type="Proteomes" id="UP000614741"/>
    </source>
</evidence>
<dbReference type="InterPro" id="IPR039448">
    <property type="entry name" value="Beta_helix"/>
</dbReference>
<evidence type="ECO:0000256" key="1">
    <source>
        <dbReference type="SAM" id="SignalP"/>
    </source>
</evidence>
<dbReference type="Gene3D" id="2.160.20.10">
    <property type="entry name" value="Single-stranded right-handed beta-helix, Pectin lyase-like"/>
    <property type="match status" value="1"/>
</dbReference>
<organism evidence="4 5">
    <name type="scientific">Cellulomonas phragmiteti</name>
    <dbReference type="NCBI Taxonomy" id="478780"/>
    <lineage>
        <taxon>Bacteria</taxon>
        <taxon>Bacillati</taxon>
        <taxon>Actinomycetota</taxon>
        <taxon>Actinomycetes</taxon>
        <taxon>Micrococcales</taxon>
        <taxon>Cellulomonadaceae</taxon>
        <taxon>Cellulomonas</taxon>
    </lineage>
</organism>
<evidence type="ECO:0000313" key="4">
    <source>
        <dbReference type="EMBL" id="GIG41122.1"/>
    </source>
</evidence>
<dbReference type="SUPFAM" id="SSF51126">
    <property type="entry name" value="Pectin lyase-like"/>
    <property type="match status" value="2"/>
</dbReference>
<evidence type="ECO:0000259" key="3">
    <source>
        <dbReference type="Pfam" id="PF13229"/>
    </source>
</evidence>
<comment type="caution">
    <text evidence="4">The sequence shown here is derived from an EMBL/GenBank/DDBJ whole genome shotgun (WGS) entry which is preliminary data.</text>
</comment>
<gene>
    <name evidence="4" type="ORF">Cph01nite_28840</name>
</gene>
<dbReference type="EMBL" id="BONP01000020">
    <property type="protein sequence ID" value="GIG41122.1"/>
    <property type="molecule type" value="Genomic_DNA"/>
</dbReference>
<dbReference type="InterPro" id="IPR006626">
    <property type="entry name" value="PbH1"/>
</dbReference>
<feature type="domain" description="Right handed beta helix" evidence="3">
    <location>
        <begin position="233"/>
        <end position="356"/>
    </location>
</feature>
<protein>
    <recommendedName>
        <fullName evidence="6">Right handed beta helix domain-containing protein</fullName>
    </recommendedName>
</protein>
<dbReference type="InterPro" id="IPR007742">
    <property type="entry name" value="NosD_dom"/>
</dbReference>
<keyword evidence="1" id="KW-0732">Signal</keyword>
<sequence length="369" mass="37330">MRTTSVVVTVLAGATLVLAGPAQAAPAHAGPPARPTPVTACGQTVTGPAYLARDLVCSDTGVVVGAGGSLDLRGRTLQGPGASQGGTGVHLSGVGDAQVRNGRIVGFYNGVYVSGPGAKTIRGITAEGNSLGVAGFGDMFDENEADVRLVNSTVTGNIAGVSTAYLRRIEITGSTVSQNNRGVELAWSGTAVVSRSTFEDNAIGLVCSVTCTVERSTFRRNSSEAVFQDAGDLTVRASVFTDNGTGYQGAFSTARIDGSTFTGNQTGVRSSYELGLELTRSTFTGNGTGYAGEAGTPGSPLDTLTGNRFLRNGDGIVSQDPDLELGDNTATRNTGWGLHAPNATDLGGNRAQGNGNAPQCVGVVCGGTS</sequence>
<dbReference type="RefSeq" id="WP_203675417.1">
    <property type="nucleotide sequence ID" value="NZ_BONP01000020.1"/>
</dbReference>
<dbReference type="Pfam" id="PF13229">
    <property type="entry name" value="Beta_helix"/>
    <property type="match status" value="1"/>
</dbReference>
<name>A0ABQ4DQ62_9CELL</name>
<feature type="domain" description="Periplasmic copper-binding protein NosD beta helix" evidence="2">
    <location>
        <begin position="78"/>
        <end position="207"/>
    </location>
</feature>
<keyword evidence="5" id="KW-1185">Reference proteome</keyword>
<feature type="chain" id="PRO_5045637960" description="Right handed beta helix domain-containing protein" evidence="1">
    <location>
        <begin position="25"/>
        <end position="369"/>
    </location>
</feature>
<reference evidence="4 5" key="1">
    <citation type="submission" date="2021-01" db="EMBL/GenBank/DDBJ databases">
        <title>Whole genome shotgun sequence of Cellulomonas phragmiteti NBRC 110785.</title>
        <authorList>
            <person name="Komaki H."/>
            <person name="Tamura T."/>
        </authorList>
    </citation>
    <scope>NUCLEOTIDE SEQUENCE [LARGE SCALE GENOMIC DNA]</scope>
    <source>
        <strain evidence="4 5">NBRC 110785</strain>
    </source>
</reference>
<dbReference type="Proteomes" id="UP000614741">
    <property type="component" value="Unassembled WGS sequence"/>
</dbReference>
<dbReference type="SMART" id="SM00710">
    <property type="entry name" value="PbH1"/>
    <property type="match status" value="6"/>
</dbReference>
<proteinExistence type="predicted"/>